<evidence type="ECO:0000313" key="2">
    <source>
        <dbReference type="EMBL" id="AIA85153.1"/>
    </source>
</evidence>
<dbReference type="Pfam" id="PF18911">
    <property type="entry name" value="PKD_4"/>
    <property type="match status" value="1"/>
</dbReference>
<dbReference type="Gene3D" id="2.60.40.3620">
    <property type="match status" value="1"/>
</dbReference>
<feature type="non-terminal residue" evidence="2">
    <location>
        <position position="133"/>
    </location>
</feature>
<dbReference type="AlphaFoldDB" id="A0A060BLM1"/>
<dbReference type="EMBL" id="KF117894">
    <property type="protein sequence ID" value="AIA85153.1"/>
    <property type="molecule type" value="Genomic_DNA"/>
</dbReference>
<feature type="domain" description="PKD" evidence="1">
    <location>
        <begin position="80"/>
        <end position="121"/>
    </location>
</feature>
<sequence length="133" mass="14276">MSLVGNHLWQVDVTFGEESGARFKFDVYGDWRLNYGDSDVDGVVEQDGGDIAVTAGGGRYRITINDQTLAYQVENLSNSNEVPVADAGPDQTVAVGDIVTFDGSGSYDPDGSLVDYYWNNGQHGDVVTLAYAA</sequence>
<evidence type="ECO:0000259" key="1">
    <source>
        <dbReference type="Pfam" id="PF18911"/>
    </source>
</evidence>
<reference evidence="2" key="1">
    <citation type="journal article" date="2013" name="Environ. Microbiol.">
        <title>Seasonally variable intestinal metagenomes of the red palm weevil (Rhynchophorus ferrugineus).</title>
        <authorList>
            <person name="Jia S."/>
            <person name="Zhang X."/>
            <person name="Zhang G."/>
            <person name="Yin A."/>
            <person name="Zhang S."/>
            <person name="Li F."/>
            <person name="Wang L."/>
            <person name="Zhao D."/>
            <person name="Yun Q."/>
            <person name="Tala"/>
            <person name="Wang J."/>
            <person name="Sun G."/>
            <person name="Baabdullah M."/>
            <person name="Yu X."/>
            <person name="Hu S."/>
            <person name="Al-Mssallem I.S."/>
            <person name="Yu J."/>
        </authorList>
    </citation>
    <scope>NUCLEOTIDE SEQUENCE</scope>
</reference>
<dbReference type="InterPro" id="IPR000601">
    <property type="entry name" value="PKD_dom"/>
</dbReference>
<protein>
    <submittedName>
        <fullName evidence="2">CAZy families GH13 protein</fullName>
    </submittedName>
</protein>
<dbReference type="InterPro" id="IPR013783">
    <property type="entry name" value="Ig-like_fold"/>
</dbReference>
<name>A0A060BLM1_9GAMM</name>
<organism evidence="2">
    <name type="scientific">uncultured Aeromonas sp</name>
    <dbReference type="NCBI Taxonomy" id="263763"/>
    <lineage>
        <taxon>Bacteria</taxon>
        <taxon>Pseudomonadati</taxon>
        <taxon>Pseudomonadota</taxon>
        <taxon>Gammaproteobacteria</taxon>
        <taxon>Aeromonadales</taxon>
        <taxon>Aeromonadaceae</taxon>
        <taxon>Aeromonas</taxon>
        <taxon>environmental samples</taxon>
    </lineage>
</organism>
<proteinExistence type="predicted"/>
<accession>A0A060BLM1</accession>
<dbReference type="Gene3D" id="2.60.40.10">
    <property type="entry name" value="Immunoglobulins"/>
    <property type="match status" value="1"/>
</dbReference>